<dbReference type="NCBIfam" id="TIGR01575">
    <property type="entry name" value="rimI"/>
    <property type="match status" value="1"/>
</dbReference>
<dbReference type="Pfam" id="PF00583">
    <property type="entry name" value="Acetyltransf_1"/>
    <property type="match status" value="1"/>
</dbReference>
<dbReference type="Proteomes" id="UP001317705">
    <property type="component" value="Chromosome"/>
</dbReference>
<organism evidence="2 3">
    <name type="scientific">Geotalea uraniireducens</name>
    <dbReference type="NCBI Taxonomy" id="351604"/>
    <lineage>
        <taxon>Bacteria</taxon>
        <taxon>Pseudomonadati</taxon>
        <taxon>Thermodesulfobacteriota</taxon>
        <taxon>Desulfuromonadia</taxon>
        <taxon>Geobacterales</taxon>
        <taxon>Geobacteraceae</taxon>
        <taxon>Geotalea</taxon>
    </lineage>
</organism>
<sequence>MHIMRQEMGAYTRVSISPMSYQDLDEVIAIEAESFSRPWNRDHFAAELQSPHSFPLAARNADGRIAGYICPMLVHDEGEILDVAVAPGYRGQGIGRQLLQRALGDLRQRGAAVVMLEVRISNMPAIELYRRAGFSESGSRKRYYENGEDALLMTYHFE</sequence>
<gene>
    <name evidence="2" type="primary">rimI</name>
    <name evidence="2" type="ORF">GURASL_21470</name>
</gene>
<name>A0ABM8EL12_9BACT</name>
<evidence type="ECO:0000313" key="3">
    <source>
        <dbReference type="Proteomes" id="UP001317705"/>
    </source>
</evidence>
<dbReference type="PROSITE" id="PS51186">
    <property type="entry name" value="GNAT"/>
    <property type="match status" value="1"/>
</dbReference>
<evidence type="ECO:0000259" key="1">
    <source>
        <dbReference type="PROSITE" id="PS51186"/>
    </source>
</evidence>
<dbReference type="InterPro" id="IPR006464">
    <property type="entry name" value="AcTrfase_RimI/Ard1"/>
</dbReference>
<dbReference type="SUPFAM" id="SSF55729">
    <property type="entry name" value="Acyl-CoA N-acyltransferases (Nat)"/>
    <property type="match status" value="1"/>
</dbReference>
<dbReference type="EMBL" id="AP027151">
    <property type="protein sequence ID" value="BDV43224.1"/>
    <property type="molecule type" value="Genomic_DNA"/>
</dbReference>
<dbReference type="PANTHER" id="PTHR43617">
    <property type="entry name" value="L-AMINO ACID N-ACETYLTRANSFERASE"/>
    <property type="match status" value="1"/>
</dbReference>
<dbReference type="PANTHER" id="PTHR43617:SF35">
    <property type="entry name" value="[RIBOSOMAL PROTEIN BS18]-ALANINE N-ACETYLTRANSFERASE"/>
    <property type="match status" value="1"/>
</dbReference>
<accession>A0ABM8EL12</accession>
<proteinExistence type="predicted"/>
<keyword evidence="3" id="KW-1185">Reference proteome</keyword>
<evidence type="ECO:0000313" key="2">
    <source>
        <dbReference type="EMBL" id="BDV43224.1"/>
    </source>
</evidence>
<dbReference type="InterPro" id="IPR016181">
    <property type="entry name" value="Acyl_CoA_acyltransferase"/>
</dbReference>
<dbReference type="Gene3D" id="3.40.630.30">
    <property type="match status" value="1"/>
</dbReference>
<dbReference type="CDD" id="cd04301">
    <property type="entry name" value="NAT_SF"/>
    <property type="match status" value="1"/>
</dbReference>
<reference evidence="2 3" key="1">
    <citation type="submission" date="2022-12" db="EMBL/GenBank/DDBJ databases">
        <title>Polyphasic characterization of Geotalea uranireducens NIT-SL11 newly isolated from a complex of sewage sludge and microbially reduced graphene oxide.</title>
        <authorList>
            <person name="Xie L."/>
            <person name="Yoshida N."/>
            <person name="Meng L."/>
        </authorList>
    </citation>
    <scope>NUCLEOTIDE SEQUENCE [LARGE SCALE GENOMIC DNA]</scope>
    <source>
        <strain evidence="2 3">NIT-SL11</strain>
    </source>
</reference>
<dbReference type="InterPro" id="IPR050276">
    <property type="entry name" value="MshD_Acetyltransferase"/>
</dbReference>
<protein>
    <submittedName>
        <fullName evidence="2">Ribosomal-protein-alanine acetyltransferase</fullName>
    </submittedName>
</protein>
<feature type="domain" description="N-acetyltransferase" evidence="1">
    <location>
        <begin position="14"/>
        <end position="158"/>
    </location>
</feature>
<dbReference type="InterPro" id="IPR000182">
    <property type="entry name" value="GNAT_dom"/>
</dbReference>